<evidence type="ECO:0000313" key="2">
    <source>
        <dbReference type="EMBL" id="CAG2227310.1"/>
    </source>
</evidence>
<keyword evidence="1" id="KW-0472">Membrane</keyword>
<dbReference type="Proteomes" id="UP000683360">
    <property type="component" value="Unassembled WGS sequence"/>
</dbReference>
<dbReference type="AlphaFoldDB" id="A0A8S3T666"/>
<accession>A0A8S3T666</accession>
<dbReference type="OrthoDB" id="2386367at2759"/>
<keyword evidence="3" id="KW-1185">Reference proteome</keyword>
<organism evidence="2 3">
    <name type="scientific">Mytilus edulis</name>
    <name type="common">Blue mussel</name>
    <dbReference type="NCBI Taxonomy" id="6550"/>
    <lineage>
        <taxon>Eukaryota</taxon>
        <taxon>Metazoa</taxon>
        <taxon>Spiralia</taxon>
        <taxon>Lophotrochozoa</taxon>
        <taxon>Mollusca</taxon>
        <taxon>Bivalvia</taxon>
        <taxon>Autobranchia</taxon>
        <taxon>Pteriomorphia</taxon>
        <taxon>Mytilida</taxon>
        <taxon>Mytiloidea</taxon>
        <taxon>Mytilidae</taxon>
        <taxon>Mytilinae</taxon>
        <taxon>Mytilus</taxon>
    </lineage>
</organism>
<evidence type="ECO:0000313" key="3">
    <source>
        <dbReference type="Proteomes" id="UP000683360"/>
    </source>
</evidence>
<proteinExistence type="predicted"/>
<name>A0A8S3T666_MYTED</name>
<reference evidence="2" key="1">
    <citation type="submission" date="2021-03" db="EMBL/GenBank/DDBJ databases">
        <authorList>
            <person name="Bekaert M."/>
        </authorList>
    </citation>
    <scope>NUCLEOTIDE SEQUENCE</scope>
</reference>
<keyword evidence="1" id="KW-1133">Transmembrane helix</keyword>
<comment type="caution">
    <text evidence="2">The sequence shown here is derived from an EMBL/GenBank/DDBJ whole genome shotgun (WGS) entry which is preliminary data.</text>
</comment>
<sequence>MSKDIEKLEYAISERLDRITECNNRLKEIALRPDPLNAVQYIDLMIDGEKRENRKGFESRIDALEKCKKRAQYGKSVQIFTDRVQSTKDTLSATVNEEESAPESLLHVLGVIKNLVEILGKKSYMQLRSSYCIWYGNMNIKYKHEVNFILLSHCISFSALVTLCWFYLIV</sequence>
<gene>
    <name evidence="2" type="ORF">MEDL_40333</name>
</gene>
<feature type="transmembrane region" description="Helical" evidence="1">
    <location>
        <begin position="148"/>
        <end position="168"/>
    </location>
</feature>
<keyword evidence="1" id="KW-0812">Transmembrane</keyword>
<evidence type="ECO:0000256" key="1">
    <source>
        <dbReference type="SAM" id="Phobius"/>
    </source>
</evidence>
<protein>
    <submittedName>
        <fullName evidence="2">Uncharacterized protein</fullName>
    </submittedName>
</protein>
<dbReference type="EMBL" id="CAJPWZ010001960">
    <property type="protein sequence ID" value="CAG2227310.1"/>
    <property type="molecule type" value="Genomic_DNA"/>
</dbReference>